<name>A0A934K3F5_9BACT</name>
<organism evidence="3 4">
    <name type="scientific">Candidatus Nephthysia bennettiae</name>
    <dbReference type="NCBI Taxonomy" id="3127016"/>
    <lineage>
        <taxon>Bacteria</taxon>
        <taxon>Bacillati</taxon>
        <taxon>Candidatus Dormiibacterota</taxon>
        <taxon>Candidatus Dormibacteria</taxon>
        <taxon>Candidatus Dormibacterales</taxon>
        <taxon>Candidatus Dormibacteraceae</taxon>
        <taxon>Candidatus Nephthysia</taxon>
    </lineage>
</organism>
<feature type="transmembrane region" description="Helical" evidence="2">
    <location>
        <begin position="316"/>
        <end position="338"/>
    </location>
</feature>
<feature type="transmembrane region" description="Helical" evidence="2">
    <location>
        <begin position="184"/>
        <end position="205"/>
    </location>
</feature>
<feature type="compositionally biased region" description="Low complexity" evidence="1">
    <location>
        <begin position="38"/>
        <end position="63"/>
    </location>
</feature>
<feature type="transmembrane region" description="Helical" evidence="2">
    <location>
        <begin position="155"/>
        <end position="178"/>
    </location>
</feature>
<reference evidence="3" key="1">
    <citation type="submission" date="2020-10" db="EMBL/GenBank/DDBJ databases">
        <title>Ca. Dormibacterota MAGs.</title>
        <authorList>
            <person name="Montgomery K."/>
        </authorList>
    </citation>
    <scope>NUCLEOTIDE SEQUENCE [LARGE SCALE GENOMIC DNA]</scope>
    <source>
        <strain evidence="3">SC8812_S17_10</strain>
    </source>
</reference>
<feature type="compositionally biased region" description="Pro residues" evidence="1">
    <location>
        <begin position="27"/>
        <end position="37"/>
    </location>
</feature>
<feature type="transmembrane region" description="Helical" evidence="2">
    <location>
        <begin position="123"/>
        <end position="143"/>
    </location>
</feature>
<feature type="region of interest" description="Disordered" evidence="1">
    <location>
        <begin position="583"/>
        <end position="622"/>
    </location>
</feature>
<sequence length="643" mass="67741">MAAEVSEPTQSHGSNGAEASQRAAPGGSPPVKPPAPRSPAFTSPALTPPTVATPVAGSPTSVPARQPAATAAVAAVPAAAGYRPAARTTGLLGLRVAFVVAVCAGAYHYSLSTLLHGLSLTTPLAYLGLVPVIALMLAVARALQSRDGIDIHDRYLDWIVGLPLLAAALAITVIVPAHLSTYFWLWRLDLLSLPLFVAGAIDLAFGARALWRLRIPVVFLGLASPTPYLLLASSQLRLFTDATLAVLRQVTAALSLAQPLQIGDGSLFLIRHTGREFILSVNAASTGADSVLGFLLVGIAIAAVVAGPLVGRLGWLIAGAALIWVLDVARVLALFAAGRAWGEPFVLQPFAALLALAVGALLMMVVLPWFRLRVEIRRPVGARPALPHTAGAGAAGLRGMLPALAVLLVAGVVAGVANDGLNRFQLISTPLGQPLLQPSAASDHPVPGWGVQRTQTYPWITAYLGKDATWERYEYTSADDRSSQGNQPAPPAQRPAAITLDLFTTFDRSKLTTYGIEEAYHLNRYRLLDGSRTDLGGGVVGYAVLYRSRVTAQTWTAVYWDWPVQTEHGVGYERVVLNHGKDTELKAPLPPRPAEPVDGPSPGAVTLTGSAQGRMQKPDDTRTRDFLVGFGRRVVVATAGAQP</sequence>
<keyword evidence="4" id="KW-1185">Reference proteome</keyword>
<evidence type="ECO:0000313" key="4">
    <source>
        <dbReference type="Proteomes" id="UP000612893"/>
    </source>
</evidence>
<feature type="transmembrane region" description="Helical" evidence="2">
    <location>
        <begin position="92"/>
        <end position="111"/>
    </location>
</feature>
<keyword evidence="2" id="KW-1133">Transmembrane helix</keyword>
<evidence type="ECO:0000256" key="1">
    <source>
        <dbReference type="SAM" id="MobiDB-lite"/>
    </source>
</evidence>
<evidence type="ECO:0000313" key="3">
    <source>
        <dbReference type="EMBL" id="MBJ7596612.1"/>
    </source>
</evidence>
<dbReference type="AlphaFoldDB" id="A0A934K3F5"/>
<feature type="transmembrane region" description="Helical" evidence="2">
    <location>
        <begin position="291"/>
        <end position="310"/>
    </location>
</feature>
<feature type="compositionally biased region" description="Polar residues" evidence="1">
    <location>
        <begin position="7"/>
        <end position="18"/>
    </location>
</feature>
<protein>
    <submittedName>
        <fullName evidence="3">Exosortase/archaeosortase family protein</fullName>
    </submittedName>
</protein>
<dbReference type="InterPro" id="IPR019127">
    <property type="entry name" value="Exosortase"/>
</dbReference>
<feature type="transmembrane region" description="Helical" evidence="2">
    <location>
        <begin position="390"/>
        <end position="417"/>
    </location>
</feature>
<keyword evidence="2" id="KW-0472">Membrane</keyword>
<comment type="caution">
    <text evidence="3">The sequence shown here is derived from an EMBL/GenBank/DDBJ whole genome shotgun (WGS) entry which is preliminary data.</text>
</comment>
<feature type="transmembrane region" description="Helical" evidence="2">
    <location>
        <begin position="217"/>
        <end position="238"/>
    </location>
</feature>
<dbReference type="Pfam" id="PF09721">
    <property type="entry name" value="Exosortase_EpsH"/>
    <property type="match status" value="1"/>
</dbReference>
<accession>A0A934K3F5</accession>
<keyword evidence="2" id="KW-0812">Transmembrane</keyword>
<dbReference type="EMBL" id="JAEKNR010000013">
    <property type="protein sequence ID" value="MBJ7596612.1"/>
    <property type="molecule type" value="Genomic_DNA"/>
</dbReference>
<proteinExistence type="predicted"/>
<feature type="transmembrane region" description="Helical" evidence="2">
    <location>
        <begin position="350"/>
        <end position="370"/>
    </location>
</feature>
<dbReference type="RefSeq" id="WP_338198442.1">
    <property type="nucleotide sequence ID" value="NZ_JAEKNR010000013.1"/>
</dbReference>
<evidence type="ECO:0000256" key="2">
    <source>
        <dbReference type="SAM" id="Phobius"/>
    </source>
</evidence>
<dbReference type="Proteomes" id="UP000612893">
    <property type="component" value="Unassembled WGS sequence"/>
</dbReference>
<feature type="region of interest" description="Disordered" evidence="1">
    <location>
        <begin position="1"/>
        <end position="63"/>
    </location>
</feature>
<gene>
    <name evidence="3" type="ORF">JF922_00790</name>
</gene>